<keyword evidence="4" id="KW-1185">Reference proteome</keyword>
<sequence length="163" mass="17949">MRYFTFTSVTLILASVAFAAPTAGSTAVISRDDQISPEVRAVPEDLDIRDVTNDFNLLDARKPKWEKIKVTDETGKDKKGGKIPQNEWSDYEDMAQKALYQAECGSGKVIHKFHVDGSQDPEEHFTINPSGCTGKGKGEIHVHRDGDWTQGKKGKENSGNGNP</sequence>
<evidence type="ECO:0000313" key="3">
    <source>
        <dbReference type="EMBL" id="KAK9783825.1"/>
    </source>
</evidence>
<feature type="chain" id="PRO_5045791116" evidence="2">
    <location>
        <begin position="20"/>
        <end position="163"/>
    </location>
</feature>
<protein>
    <submittedName>
        <fullName evidence="3">Uncharacterized protein</fullName>
    </submittedName>
</protein>
<evidence type="ECO:0000256" key="1">
    <source>
        <dbReference type="SAM" id="MobiDB-lite"/>
    </source>
</evidence>
<accession>A0ABR2Y9C4</accession>
<comment type="caution">
    <text evidence="3">The sequence shown here is derived from an EMBL/GenBank/DDBJ whole genome shotgun (WGS) entry which is preliminary data.</text>
</comment>
<keyword evidence="2" id="KW-0732">Signal</keyword>
<gene>
    <name evidence="3" type="ORF">SCAR479_00384</name>
</gene>
<name>A0ABR2Y9C4_9PEZI</name>
<reference evidence="3 4" key="1">
    <citation type="submission" date="2024-02" db="EMBL/GenBank/DDBJ databases">
        <title>First draft genome assembly of two strains of Seiridium cardinale.</title>
        <authorList>
            <person name="Emiliani G."/>
            <person name="Scali E."/>
        </authorList>
    </citation>
    <scope>NUCLEOTIDE SEQUENCE [LARGE SCALE GENOMIC DNA]</scope>
    <source>
        <strain evidence="3 4">BM-138-000479</strain>
    </source>
</reference>
<dbReference type="Proteomes" id="UP001465668">
    <property type="component" value="Unassembled WGS sequence"/>
</dbReference>
<evidence type="ECO:0000256" key="2">
    <source>
        <dbReference type="SAM" id="SignalP"/>
    </source>
</evidence>
<organism evidence="3 4">
    <name type="scientific">Seiridium cardinale</name>
    <dbReference type="NCBI Taxonomy" id="138064"/>
    <lineage>
        <taxon>Eukaryota</taxon>
        <taxon>Fungi</taxon>
        <taxon>Dikarya</taxon>
        <taxon>Ascomycota</taxon>
        <taxon>Pezizomycotina</taxon>
        <taxon>Sordariomycetes</taxon>
        <taxon>Xylariomycetidae</taxon>
        <taxon>Amphisphaeriales</taxon>
        <taxon>Sporocadaceae</taxon>
        <taxon>Seiridium</taxon>
    </lineage>
</organism>
<evidence type="ECO:0000313" key="4">
    <source>
        <dbReference type="Proteomes" id="UP001465668"/>
    </source>
</evidence>
<feature type="region of interest" description="Disordered" evidence="1">
    <location>
        <begin position="120"/>
        <end position="163"/>
    </location>
</feature>
<proteinExistence type="predicted"/>
<feature type="compositionally biased region" description="Basic and acidic residues" evidence="1">
    <location>
        <begin position="136"/>
        <end position="147"/>
    </location>
</feature>
<dbReference type="EMBL" id="JARVKM010000001">
    <property type="protein sequence ID" value="KAK9783825.1"/>
    <property type="molecule type" value="Genomic_DNA"/>
</dbReference>
<feature type="signal peptide" evidence="2">
    <location>
        <begin position="1"/>
        <end position="19"/>
    </location>
</feature>